<keyword evidence="3" id="KW-1185">Reference proteome</keyword>
<sequence>MKGNIPSNVPPSSPLLHSASAPSSLSPLKPLNLYSQAAHQARPSMESRKPGWELGACCLQAKNERV</sequence>
<proteinExistence type="predicted"/>
<accession>A0AAN8AUG6</accession>
<evidence type="ECO:0000313" key="2">
    <source>
        <dbReference type="EMBL" id="KAK5867762.1"/>
    </source>
</evidence>
<reference evidence="2 3" key="1">
    <citation type="journal article" date="2023" name="Genes (Basel)">
        <title>Chromosome-Level Genome Assembly and Circadian Gene Repertoire of the Patagonia Blennie Eleginops maclovinus-The Closest Ancestral Proxy of Antarctic Cryonotothenioids.</title>
        <authorList>
            <person name="Cheng C.C."/>
            <person name="Rivera-Colon A.G."/>
            <person name="Minhas B.F."/>
            <person name="Wilson L."/>
            <person name="Rayamajhi N."/>
            <person name="Vargas-Chacoff L."/>
            <person name="Catchen J.M."/>
        </authorList>
    </citation>
    <scope>NUCLEOTIDE SEQUENCE [LARGE SCALE GENOMIC DNA]</scope>
    <source>
        <strain evidence="2">JMC-PN-2008</strain>
    </source>
</reference>
<gene>
    <name evidence="2" type="ORF">PBY51_012226</name>
</gene>
<name>A0AAN8AUG6_ELEMC</name>
<reference evidence="2 3" key="2">
    <citation type="journal article" date="2023" name="Mol. Biol. Evol.">
        <title>Genomics of Secondarily Temperate Adaptation in the Only Non-Antarctic Icefish.</title>
        <authorList>
            <person name="Rivera-Colon A.G."/>
            <person name="Rayamajhi N."/>
            <person name="Minhas B.F."/>
            <person name="Madrigal G."/>
            <person name="Bilyk K.T."/>
            <person name="Yoon V."/>
            <person name="Hune M."/>
            <person name="Gregory S."/>
            <person name="Cheng C.H.C."/>
            <person name="Catchen J.M."/>
        </authorList>
    </citation>
    <scope>NUCLEOTIDE SEQUENCE [LARGE SCALE GENOMIC DNA]</scope>
    <source>
        <strain evidence="2">JMC-PN-2008</strain>
    </source>
</reference>
<feature type="compositionally biased region" description="Low complexity" evidence="1">
    <location>
        <begin position="14"/>
        <end position="23"/>
    </location>
</feature>
<dbReference type="AlphaFoldDB" id="A0AAN8AUG6"/>
<protein>
    <submittedName>
        <fullName evidence="2">Uncharacterized protein</fullName>
    </submittedName>
</protein>
<evidence type="ECO:0000256" key="1">
    <source>
        <dbReference type="SAM" id="MobiDB-lite"/>
    </source>
</evidence>
<dbReference type="EMBL" id="JAUZQC010000008">
    <property type="protein sequence ID" value="KAK5867762.1"/>
    <property type="molecule type" value="Genomic_DNA"/>
</dbReference>
<comment type="caution">
    <text evidence="2">The sequence shown here is derived from an EMBL/GenBank/DDBJ whole genome shotgun (WGS) entry which is preliminary data.</text>
</comment>
<feature type="region of interest" description="Disordered" evidence="1">
    <location>
        <begin position="1"/>
        <end position="23"/>
    </location>
</feature>
<organism evidence="2 3">
    <name type="scientific">Eleginops maclovinus</name>
    <name type="common">Patagonian blennie</name>
    <name type="synonym">Eleginus maclovinus</name>
    <dbReference type="NCBI Taxonomy" id="56733"/>
    <lineage>
        <taxon>Eukaryota</taxon>
        <taxon>Metazoa</taxon>
        <taxon>Chordata</taxon>
        <taxon>Craniata</taxon>
        <taxon>Vertebrata</taxon>
        <taxon>Euteleostomi</taxon>
        <taxon>Actinopterygii</taxon>
        <taxon>Neopterygii</taxon>
        <taxon>Teleostei</taxon>
        <taxon>Neoteleostei</taxon>
        <taxon>Acanthomorphata</taxon>
        <taxon>Eupercaria</taxon>
        <taxon>Perciformes</taxon>
        <taxon>Notothenioidei</taxon>
        <taxon>Eleginopidae</taxon>
        <taxon>Eleginops</taxon>
    </lineage>
</organism>
<evidence type="ECO:0000313" key="3">
    <source>
        <dbReference type="Proteomes" id="UP001346869"/>
    </source>
</evidence>
<dbReference type="Proteomes" id="UP001346869">
    <property type="component" value="Unassembled WGS sequence"/>
</dbReference>